<dbReference type="InterPro" id="IPR043502">
    <property type="entry name" value="DNA/RNA_pol_sf"/>
</dbReference>
<evidence type="ECO:0000313" key="4">
    <source>
        <dbReference type="EMBL" id="GBG82796.1"/>
    </source>
</evidence>
<comment type="caution">
    <text evidence="4">The sequence shown here is derived from an EMBL/GenBank/DDBJ whole genome shotgun (WGS) entry which is preliminary data.</text>
</comment>
<dbReference type="InterPro" id="IPR016024">
    <property type="entry name" value="ARM-type_fold"/>
</dbReference>
<proteinExistence type="predicted"/>
<dbReference type="PANTHER" id="PTHR37984">
    <property type="entry name" value="PROTEIN CBG26694"/>
    <property type="match status" value="1"/>
</dbReference>
<organism evidence="4 5">
    <name type="scientific">Chara braunii</name>
    <name type="common">Braun's stonewort</name>
    <dbReference type="NCBI Taxonomy" id="69332"/>
    <lineage>
        <taxon>Eukaryota</taxon>
        <taxon>Viridiplantae</taxon>
        <taxon>Streptophyta</taxon>
        <taxon>Charophyceae</taxon>
        <taxon>Charales</taxon>
        <taxon>Characeae</taxon>
        <taxon>Chara</taxon>
    </lineage>
</organism>
<dbReference type="InterPro" id="IPR050951">
    <property type="entry name" value="Retrovirus_Pol_polyprotein"/>
</dbReference>
<protein>
    <recommendedName>
        <fullName evidence="3">Reverse transcriptase/retrotransposon-derived protein RNase H-like domain-containing protein</fullName>
    </recommendedName>
</protein>
<feature type="region of interest" description="Disordered" evidence="2">
    <location>
        <begin position="244"/>
        <end position="296"/>
    </location>
</feature>
<feature type="region of interest" description="Disordered" evidence="2">
    <location>
        <begin position="1"/>
        <end position="70"/>
    </location>
</feature>
<dbReference type="SUPFAM" id="SSF56672">
    <property type="entry name" value="DNA/RNA polymerases"/>
    <property type="match status" value="1"/>
</dbReference>
<dbReference type="Gene3D" id="3.10.20.370">
    <property type="match status" value="1"/>
</dbReference>
<dbReference type="Pfam" id="PF17919">
    <property type="entry name" value="RT_RNaseH_2"/>
    <property type="match status" value="1"/>
</dbReference>
<evidence type="ECO:0000256" key="2">
    <source>
        <dbReference type="SAM" id="MobiDB-lite"/>
    </source>
</evidence>
<dbReference type="InterPro" id="IPR041577">
    <property type="entry name" value="RT_RNaseH_2"/>
</dbReference>
<feature type="compositionally biased region" description="Polar residues" evidence="2">
    <location>
        <begin position="805"/>
        <end position="817"/>
    </location>
</feature>
<dbReference type="Gramene" id="GBG82796">
    <property type="protein sequence ID" value="GBG82796"/>
    <property type="gene ID" value="CBR_g36327"/>
</dbReference>
<feature type="domain" description="Reverse transcriptase/retrotransposon-derived protein RNase H-like" evidence="3">
    <location>
        <begin position="155"/>
        <end position="229"/>
    </location>
</feature>
<dbReference type="SUPFAM" id="SSF48371">
    <property type="entry name" value="ARM repeat"/>
    <property type="match status" value="1"/>
</dbReference>
<dbReference type="GO" id="GO:0003824">
    <property type="term" value="F:catalytic activity"/>
    <property type="evidence" value="ECO:0007669"/>
    <property type="project" value="UniProtKB-KW"/>
</dbReference>
<name>A0A388LKD7_CHABU</name>
<feature type="compositionally biased region" description="Polar residues" evidence="2">
    <location>
        <begin position="11"/>
        <end position="26"/>
    </location>
</feature>
<gene>
    <name evidence="4" type="ORF">CBR_g36327</name>
</gene>
<evidence type="ECO:0000256" key="1">
    <source>
        <dbReference type="ARBA" id="ARBA00023268"/>
    </source>
</evidence>
<accession>A0A388LKD7</accession>
<dbReference type="Gene3D" id="1.25.10.10">
    <property type="entry name" value="Leucine-rich Repeat Variant"/>
    <property type="match status" value="1"/>
</dbReference>
<evidence type="ECO:0000313" key="5">
    <source>
        <dbReference type="Proteomes" id="UP000265515"/>
    </source>
</evidence>
<sequence length="894" mass="95669">MTGPYVVESRPSPSGTSAATLSQNVASSSSGPVAGATPQLPPVSPAGQQLPWYPKTPMKPPPTSLGDKKDEALDTWLRTVPLWVRANRTLVEEEVITAASYLEGSTARWLNELVASKGFGRNMGDWAQTYTRESFMDLVEARWHNPQQAQIATDGLLKLDARKPFVVTTDASQYDICAVLAHQEGEKFRPIEYMSKMMPSKTLAKSTYERELYAFYKALVHWRRYALGRYLEDEAGAMALQDAAPASTAADSPSRDVRGSGPQGEKGTAVAGVTEDNPSGAEWAGGMQGGEGENQKEVGTAVEGSSFDDGRRQSQAMATAGSSFDDGRRAMAVPGDGDDGCADVAGMMVYDRSVGGSEETWACVDPEAQQQVVRAAASFAETANAQFPILQKDGTWRGIMQERVTETLAALAYLLESTYHDIRAKAVAVCAQLFAPFLLTSSVSHQPLSTSPLSELIWQSQELKAACERMIRPLLRLIGNSESIVAANSVRTLRAIVARSGLGGRKTRDAVGKGGGGVSLQGLHVSATSTAPRVEMGSVGKGGTNIGRSLANKSPLGEALASVQGFDIIYRQLAGRVSSKKAERTGTELCIECLILLAAIVGRLVDTEWAEEVREGTDRIVRSSHRNWGKLIVLLCRDEDTDVAVAARVACAELASASEIFADFLLERQEGLLATLLRGLESPMLVAKERTLHLITSLAGRPIFSTTVGEETAICKLSRGCVSALSHSTTTSSKPAGTSTAFADRLLLALKPRDPRPCSESLMREALRSICALLRWRWLFRASLLSAGLVNVLQGIIRQGGGVHSTGSSGDTASTVNEEGGGGSRRRVGGGHATSRCQHSQVWPQLWRTVAWLGLSAEGGGPAGKGLRQDTRVNERKAAESQELELGALPDLLW</sequence>
<keyword evidence="5" id="KW-1185">Reference proteome</keyword>
<dbReference type="PANTHER" id="PTHR37984:SF5">
    <property type="entry name" value="PROTEIN NYNRIN-LIKE"/>
    <property type="match status" value="1"/>
</dbReference>
<dbReference type="Proteomes" id="UP000265515">
    <property type="component" value="Unassembled WGS sequence"/>
</dbReference>
<keyword evidence="1" id="KW-0511">Multifunctional enzyme</keyword>
<feature type="region of interest" description="Disordered" evidence="2">
    <location>
        <begin position="802"/>
        <end position="837"/>
    </location>
</feature>
<dbReference type="InterPro" id="IPR011989">
    <property type="entry name" value="ARM-like"/>
</dbReference>
<evidence type="ECO:0000259" key="3">
    <source>
        <dbReference type="Pfam" id="PF17919"/>
    </source>
</evidence>
<dbReference type="AlphaFoldDB" id="A0A388LKD7"/>
<reference evidence="4 5" key="1">
    <citation type="journal article" date="2018" name="Cell">
        <title>The Chara Genome: Secondary Complexity and Implications for Plant Terrestrialization.</title>
        <authorList>
            <person name="Nishiyama T."/>
            <person name="Sakayama H."/>
            <person name="Vries J.D."/>
            <person name="Buschmann H."/>
            <person name="Saint-Marcoux D."/>
            <person name="Ullrich K.K."/>
            <person name="Haas F.B."/>
            <person name="Vanderstraeten L."/>
            <person name="Becker D."/>
            <person name="Lang D."/>
            <person name="Vosolsobe S."/>
            <person name="Rombauts S."/>
            <person name="Wilhelmsson P.K.I."/>
            <person name="Janitza P."/>
            <person name="Kern R."/>
            <person name="Heyl A."/>
            <person name="Rumpler F."/>
            <person name="Villalobos L.I.A.C."/>
            <person name="Clay J.M."/>
            <person name="Skokan R."/>
            <person name="Toyoda A."/>
            <person name="Suzuki Y."/>
            <person name="Kagoshima H."/>
            <person name="Schijlen E."/>
            <person name="Tajeshwar N."/>
            <person name="Catarino B."/>
            <person name="Hetherington A.J."/>
            <person name="Saltykova A."/>
            <person name="Bonnot C."/>
            <person name="Breuninger H."/>
            <person name="Symeonidi A."/>
            <person name="Radhakrishnan G.V."/>
            <person name="Van Nieuwerburgh F."/>
            <person name="Deforce D."/>
            <person name="Chang C."/>
            <person name="Karol K.G."/>
            <person name="Hedrich R."/>
            <person name="Ulvskov P."/>
            <person name="Glockner G."/>
            <person name="Delwiche C.F."/>
            <person name="Petrasek J."/>
            <person name="Van de Peer Y."/>
            <person name="Friml J."/>
            <person name="Beilby M."/>
            <person name="Dolan L."/>
            <person name="Kohara Y."/>
            <person name="Sugano S."/>
            <person name="Fujiyama A."/>
            <person name="Delaux P.-M."/>
            <person name="Quint M."/>
            <person name="TheiBen G."/>
            <person name="Hagemann M."/>
            <person name="Harholt J."/>
            <person name="Dunand C."/>
            <person name="Zachgo S."/>
            <person name="Langdale J."/>
            <person name="Maumus F."/>
            <person name="Straeten D.V.D."/>
            <person name="Gould S.B."/>
            <person name="Rensing S.A."/>
        </authorList>
    </citation>
    <scope>NUCLEOTIDE SEQUENCE [LARGE SCALE GENOMIC DNA]</scope>
    <source>
        <strain evidence="4 5">S276</strain>
    </source>
</reference>
<dbReference type="EMBL" id="BFEA01000418">
    <property type="protein sequence ID" value="GBG82796.1"/>
    <property type="molecule type" value="Genomic_DNA"/>
</dbReference>